<feature type="signal peptide" evidence="1">
    <location>
        <begin position="1"/>
        <end position="16"/>
    </location>
</feature>
<accession>A0A195CNP7</accession>
<reference evidence="2 3" key="1">
    <citation type="submission" date="2016-03" db="EMBL/GenBank/DDBJ databases">
        <title>Cyphomyrmex costatus WGS genome.</title>
        <authorList>
            <person name="Nygaard S."/>
            <person name="Hu H."/>
            <person name="Boomsma J."/>
            <person name="Zhang G."/>
        </authorList>
    </citation>
    <scope>NUCLEOTIDE SEQUENCE [LARGE SCALE GENOMIC DNA]</scope>
    <source>
        <strain evidence="2">MS0001</strain>
        <tissue evidence="2">Whole body</tissue>
    </source>
</reference>
<feature type="chain" id="PRO_5008270085" evidence="1">
    <location>
        <begin position="17"/>
        <end position="131"/>
    </location>
</feature>
<organism evidence="2 3">
    <name type="scientific">Cyphomyrmex costatus</name>
    <dbReference type="NCBI Taxonomy" id="456900"/>
    <lineage>
        <taxon>Eukaryota</taxon>
        <taxon>Metazoa</taxon>
        <taxon>Ecdysozoa</taxon>
        <taxon>Arthropoda</taxon>
        <taxon>Hexapoda</taxon>
        <taxon>Insecta</taxon>
        <taxon>Pterygota</taxon>
        <taxon>Neoptera</taxon>
        <taxon>Endopterygota</taxon>
        <taxon>Hymenoptera</taxon>
        <taxon>Apocrita</taxon>
        <taxon>Aculeata</taxon>
        <taxon>Formicoidea</taxon>
        <taxon>Formicidae</taxon>
        <taxon>Myrmicinae</taxon>
        <taxon>Cyphomyrmex</taxon>
    </lineage>
</organism>
<name>A0A195CNP7_9HYME</name>
<dbReference type="KEGG" id="ccoa:108774798"/>
<keyword evidence="3" id="KW-1185">Reference proteome</keyword>
<sequence length="131" mass="14666">MKTCILVMCLLAVAYANTNPKGLKTLHKNIKECKEKLPQCGNLMVDPVIDVYVWFCALKRVHVINKEDKVVKEKGVGYCEDVMTENNVKSCEKTVGWCIDTEGEKSGSNEDISLAQIACVIKYGVMSKIEY</sequence>
<evidence type="ECO:0000256" key="1">
    <source>
        <dbReference type="SAM" id="SignalP"/>
    </source>
</evidence>
<evidence type="ECO:0000313" key="3">
    <source>
        <dbReference type="Proteomes" id="UP000078542"/>
    </source>
</evidence>
<keyword evidence="1" id="KW-0732">Signal</keyword>
<dbReference type="OrthoDB" id="10579420at2759"/>
<dbReference type="Gene3D" id="1.10.238.190">
    <property type="match status" value="1"/>
</dbReference>
<dbReference type="InterPro" id="IPR038211">
    <property type="entry name" value="Ant_venon_allerg_soli_2/4_sf"/>
</dbReference>
<dbReference type="AlphaFoldDB" id="A0A195CNP7"/>
<evidence type="ECO:0000313" key="2">
    <source>
        <dbReference type="EMBL" id="KYN01724.1"/>
    </source>
</evidence>
<dbReference type="EMBL" id="KQ977580">
    <property type="protein sequence ID" value="KYN01724.1"/>
    <property type="molecule type" value="Genomic_DNA"/>
</dbReference>
<gene>
    <name evidence="2" type="ORF">ALC62_07402</name>
</gene>
<protein>
    <submittedName>
        <fullName evidence="2">Venom allergen 2</fullName>
    </submittedName>
</protein>
<dbReference type="Proteomes" id="UP000078542">
    <property type="component" value="Unassembled WGS sequence"/>
</dbReference>
<proteinExistence type="predicted"/>